<evidence type="ECO:0000259" key="2">
    <source>
        <dbReference type="Pfam" id="PF00155"/>
    </source>
</evidence>
<evidence type="ECO:0000313" key="4">
    <source>
        <dbReference type="Proteomes" id="UP000247612"/>
    </source>
</evidence>
<dbReference type="EMBL" id="QJKH01000004">
    <property type="protein sequence ID" value="PXX80038.1"/>
    <property type="molecule type" value="Genomic_DNA"/>
</dbReference>
<keyword evidence="4" id="KW-1185">Reference proteome</keyword>
<dbReference type="PROSITE" id="PS00105">
    <property type="entry name" value="AA_TRANSFER_CLASS_1"/>
    <property type="match status" value="1"/>
</dbReference>
<dbReference type="RefSeq" id="WP_022937837.1">
    <property type="nucleotide sequence ID" value="NZ_CABKRQ010000004.1"/>
</dbReference>
<dbReference type="Proteomes" id="UP000247612">
    <property type="component" value="Unassembled WGS sequence"/>
</dbReference>
<keyword evidence="1 3" id="KW-0032">Aminotransferase</keyword>
<proteinExistence type="inferred from homology"/>
<dbReference type="CDD" id="cd00609">
    <property type="entry name" value="AAT_like"/>
    <property type="match status" value="1"/>
</dbReference>
<feature type="domain" description="Aminotransferase class I/classII large" evidence="2">
    <location>
        <begin position="39"/>
        <end position="361"/>
    </location>
</feature>
<dbReference type="PANTHER" id="PTHR43510">
    <property type="entry name" value="AMINOTRANSFERASE FUNCTION, HYPOTHETICAL (EUROFUNG)"/>
    <property type="match status" value="1"/>
</dbReference>
<dbReference type="AlphaFoldDB" id="A0A318KT79"/>
<evidence type="ECO:0000313" key="3">
    <source>
        <dbReference type="EMBL" id="PXX80038.1"/>
    </source>
</evidence>
<dbReference type="InterPro" id="IPR015421">
    <property type="entry name" value="PyrdxlP-dep_Trfase_major"/>
</dbReference>
<dbReference type="InterPro" id="IPR015422">
    <property type="entry name" value="PyrdxlP-dep_Trfase_small"/>
</dbReference>
<sequence>MKLENFKVETWMNEHENDCIYNLTESCFTPLTMRELLDLCEVREAFMEDLLEVRLDYGPIAGSNELRQEIASLYKNCSPDQIAIAQGAINANAMALYELIEKGDHIIAFTPLYQQLLSLPLSIGAEITCIPCLEEANWEPDISKLKAALKPNTKVLCLNNPCNPTGYLYTDEQMQAIAQFARQHDLWLFVDEVYRGLNQHDDSFGSSFFDFYDKCIVSGGLSKTFALPGLRMGWLAAPQSFIDKITIRRDYHIISLPKINDTLSILALKNKDKILKRNRLISLQNRKTIQRWAAEEPHIDVVFTDSTTLFIRYDMDIPSDELALRLQKETGVFFVPGTCFDIDHHLRLGGGIEPKQLAEGLAVFSKWLRQFDKEENK</sequence>
<dbReference type="STRING" id="1034346.GCA_000313565_01534"/>
<organism evidence="3 4">
    <name type="scientific">Dielma fastidiosa</name>
    <dbReference type="NCBI Taxonomy" id="1034346"/>
    <lineage>
        <taxon>Bacteria</taxon>
        <taxon>Bacillati</taxon>
        <taxon>Bacillota</taxon>
        <taxon>Erysipelotrichia</taxon>
        <taxon>Erysipelotrichales</taxon>
        <taxon>Erysipelotrichaceae</taxon>
        <taxon>Dielma</taxon>
    </lineage>
</organism>
<dbReference type="SUPFAM" id="SSF53383">
    <property type="entry name" value="PLP-dependent transferases"/>
    <property type="match status" value="1"/>
</dbReference>
<dbReference type="EC" id="2.6.1.-" evidence="1"/>
<keyword evidence="1 3" id="KW-0808">Transferase</keyword>
<dbReference type="Gene3D" id="3.90.1150.10">
    <property type="entry name" value="Aspartate Aminotransferase, domain 1"/>
    <property type="match status" value="1"/>
</dbReference>
<dbReference type="InterPro" id="IPR004839">
    <property type="entry name" value="Aminotransferase_I/II_large"/>
</dbReference>
<gene>
    <name evidence="3" type="ORF">DES51_10440</name>
</gene>
<dbReference type="InterPro" id="IPR004838">
    <property type="entry name" value="NHTrfase_class1_PyrdxlP-BS"/>
</dbReference>
<dbReference type="GO" id="GO:0030170">
    <property type="term" value="F:pyridoxal phosphate binding"/>
    <property type="evidence" value="ECO:0007669"/>
    <property type="project" value="InterPro"/>
</dbReference>
<dbReference type="InterPro" id="IPR015424">
    <property type="entry name" value="PyrdxlP-dep_Trfase"/>
</dbReference>
<dbReference type="Gene3D" id="3.40.640.10">
    <property type="entry name" value="Type I PLP-dependent aspartate aminotransferase-like (Major domain)"/>
    <property type="match status" value="1"/>
</dbReference>
<comment type="similarity">
    <text evidence="1">Belongs to the class-I pyridoxal-phosphate-dependent aminotransferase family.</text>
</comment>
<protein>
    <recommendedName>
        <fullName evidence="1">Aminotransferase</fullName>
        <ecNumber evidence="1">2.6.1.-</ecNumber>
    </recommendedName>
</protein>
<dbReference type="Pfam" id="PF00155">
    <property type="entry name" value="Aminotran_1_2"/>
    <property type="match status" value="1"/>
</dbReference>
<name>A0A318KT79_9FIRM</name>
<evidence type="ECO:0000256" key="1">
    <source>
        <dbReference type="RuleBase" id="RU000481"/>
    </source>
</evidence>
<comment type="cofactor">
    <cofactor evidence="1">
        <name>pyridoxal 5'-phosphate</name>
        <dbReference type="ChEBI" id="CHEBI:597326"/>
    </cofactor>
</comment>
<dbReference type="GO" id="GO:0008483">
    <property type="term" value="F:transaminase activity"/>
    <property type="evidence" value="ECO:0007669"/>
    <property type="project" value="UniProtKB-KW"/>
</dbReference>
<dbReference type="PANTHER" id="PTHR43510:SF1">
    <property type="entry name" value="AMINOTRANSFERASE FUNCTION, HYPOTHETICAL (EUROFUNG)"/>
    <property type="match status" value="1"/>
</dbReference>
<reference evidence="3 4" key="1">
    <citation type="submission" date="2018-05" db="EMBL/GenBank/DDBJ databases">
        <title>Genomic Encyclopedia of Type Strains, Phase IV (KMG-IV): sequencing the most valuable type-strain genomes for metagenomic binning, comparative biology and taxonomic classification.</title>
        <authorList>
            <person name="Goeker M."/>
        </authorList>
    </citation>
    <scope>NUCLEOTIDE SEQUENCE [LARGE SCALE GENOMIC DNA]</scope>
    <source>
        <strain evidence="3 4">JC118</strain>
    </source>
</reference>
<comment type="caution">
    <text evidence="3">The sequence shown here is derived from an EMBL/GenBank/DDBJ whole genome shotgun (WGS) entry which is preliminary data.</text>
</comment>
<accession>A0A318KT79</accession>